<name>A0A1S8B3R4_9PEZI</name>
<dbReference type="InterPro" id="IPR036237">
    <property type="entry name" value="Xyl_isomerase-like_sf"/>
</dbReference>
<dbReference type="Pfam" id="PF01261">
    <property type="entry name" value="AP_endonuc_2"/>
    <property type="match status" value="1"/>
</dbReference>
<sequence>MPCRKAISTMSLGRAWVHEMPAKLDQAALHGFRGIELFHEDLEYMARELPGGATPENQLAAASAIHELCAARGIEVLCLQPFMHYEGLRDRIEHAMRIEKMRLWLALAKALRTTVVAIPSTFLPRDQVSGDVDLIVADLREVADMGARETPPVSFAYEALAWGTHVDTWEKSWDIVRRVDRPNFGLCLDSFNIAGRIYADPAAATGTTEDAEQAVKASVARLLRDVDPKKVVYVQVVDAERLDKPLLPGHEFYNAEQPARMSWSRNCRLFYREEAHGAYLPVREICDAIFNGLGIQGWVSMELFNRCMADEHPDTPARLAKRAAESWTRLVEDLNLVDGDLIQSQEVEPEQERANL</sequence>
<dbReference type="Proteomes" id="UP000190776">
    <property type="component" value="Unassembled WGS sequence"/>
</dbReference>
<accession>A0A1S8B3R4</accession>
<organism evidence="2 3">
    <name type="scientific">Diplodia seriata</name>
    <dbReference type="NCBI Taxonomy" id="420778"/>
    <lineage>
        <taxon>Eukaryota</taxon>
        <taxon>Fungi</taxon>
        <taxon>Dikarya</taxon>
        <taxon>Ascomycota</taxon>
        <taxon>Pezizomycotina</taxon>
        <taxon>Dothideomycetes</taxon>
        <taxon>Dothideomycetes incertae sedis</taxon>
        <taxon>Botryosphaeriales</taxon>
        <taxon>Botryosphaeriaceae</taxon>
        <taxon>Diplodia</taxon>
    </lineage>
</organism>
<dbReference type="InterPro" id="IPR013022">
    <property type="entry name" value="Xyl_isomerase-like_TIM-brl"/>
</dbReference>
<proteinExistence type="predicted"/>
<comment type="caution">
    <text evidence="2">The sequence shown here is derived from an EMBL/GenBank/DDBJ whole genome shotgun (WGS) entry which is preliminary data.</text>
</comment>
<evidence type="ECO:0000313" key="3">
    <source>
        <dbReference type="Proteomes" id="UP000190776"/>
    </source>
</evidence>
<evidence type="ECO:0000259" key="1">
    <source>
        <dbReference type="Pfam" id="PF01261"/>
    </source>
</evidence>
<feature type="domain" description="Xylose isomerase-like TIM barrel" evidence="1">
    <location>
        <begin position="24"/>
        <end position="325"/>
    </location>
</feature>
<protein>
    <submittedName>
        <fullName evidence="2">3-dehydroshikimate dehydratase</fullName>
    </submittedName>
</protein>
<dbReference type="OrthoDB" id="5360893at2759"/>
<dbReference type="STRING" id="420778.A0A1S8B3R4"/>
<reference evidence="2 3" key="1">
    <citation type="submission" date="2017-01" db="EMBL/GenBank/DDBJ databases">
        <title>Draft genome sequence of Diplodia seriata F98.1, a fungal species involved in grapevine trunk diseases.</title>
        <authorList>
            <person name="Robert-Siegwald G."/>
            <person name="Vallet J."/>
            <person name="Abou-Mansour E."/>
            <person name="Xu J."/>
            <person name="Rey P."/>
            <person name="Bertsch C."/>
            <person name="Rego C."/>
            <person name="Larignon P."/>
            <person name="Fontaine F."/>
            <person name="Lebrun M.-H."/>
        </authorList>
    </citation>
    <scope>NUCLEOTIDE SEQUENCE [LARGE SCALE GENOMIC DNA]</scope>
    <source>
        <strain evidence="2 3">F98.1</strain>
    </source>
</reference>
<dbReference type="Gene3D" id="3.20.20.150">
    <property type="entry name" value="Divalent-metal-dependent TIM barrel enzymes"/>
    <property type="match status" value="1"/>
</dbReference>
<dbReference type="InterPro" id="IPR050312">
    <property type="entry name" value="IolE/XylAMocC-like"/>
</dbReference>
<dbReference type="AlphaFoldDB" id="A0A1S8B3R4"/>
<evidence type="ECO:0000313" key="2">
    <source>
        <dbReference type="EMBL" id="OMP82026.1"/>
    </source>
</evidence>
<dbReference type="PANTHER" id="PTHR12110:SF21">
    <property type="entry name" value="XYLOSE ISOMERASE-LIKE TIM BARREL DOMAIN-CONTAINING PROTEIN"/>
    <property type="match status" value="1"/>
</dbReference>
<dbReference type="SUPFAM" id="SSF51658">
    <property type="entry name" value="Xylose isomerase-like"/>
    <property type="match status" value="1"/>
</dbReference>
<gene>
    <name evidence="2" type="ORF">BK809_0006335</name>
</gene>
<dbReference type="EMBL" id="MSZU01000114">
    <property type="protein sequence ID" value="OMP82026.1"/>
    <property type="molecule type" value="Genomic_DNA"/>
</dbReference>
<dbReference type="PANTHER" id="PTHR12110">
    <property type="entry name" value="HYDROXYPYRUVATE ISOMERASE"/>
    <property type="match status" value="1"/>
</dbReference>